<reference evidence="1 2" key="1">
    <citation type="journal article" date="2004" name="J. Virol.">
        <title>Functional genomics analysis of Singapore grouper iridovirus: complete sequence determination and proteomic analysis.</title>
        <authorList>
            <person name="Song W.J."/>
            <person name="Qin Q.W."/>
            <person name="Qiu J."/>
            <person name="Huang C.H."/>
            <person name="Wang F."/>
            <person name="Hew C.L."/>
        </authorList>
    </citation>
    <scope>NUCLEOTIDE SEQUENCE [LARGE SCALE GENOMIC DNA]</scope>
</reference>
<accession>Q5YFP8</accession>
<evidence type="ECO:0000313" key="2">
    <source>
        <dbReference type="Proteomes" id="UP000172127"/>
    </source>
</evidence>
<dbReference type="Proteomes" id="UP000172127">
    <property type="component" value="Segment"/>
</dbReference>
<protein>
    <submittedName>
        <fullName evidence="1">Uncharacterized protein</fullName>
    </submittedName>
</protein>
<sequence length="145" mass="16076">MYLMSILISPPHGINPKLYNVSVSHSSKTNADGTMPESDSNPSIAYLDNTIFRLLMDCICSRAVLSVLRSSKKEKLFAEVCTSFCFCSSVKILDICWSPAVLDRVHIPSSAITMWSKFFINNRFDISTLEGHAANVEYFSVVALG</sequence>
<name>Q5YFP8_9VIRU</name>
<gene>
    <name evidence="1" type="ORF">ORF017R</name>
</gene>
<keyword evidence="2" id="KW-1185">Reference proteome</keyword>
<proteinExistence type="predicted"/>
<dbReference type="EMBL" id="AY521625">
    <property type="protein sequence ID" value="AAS18032.1"/>
    <property type="molecule type" value="Genomic_DNA"/>
</dbReference>
<dbReference type="RefSeq" id="YP_164112.1">
    <property type="nucleotide sequence ID" value="NC_006549.1"/>
</dbReference>
<organism evidence="1 2">
    <name type="scientific">Singapore grouper iridovirus</name>
    <dbReference type="NCBI Taxonomy" id="262968"/>
    <lineage>
        <taxon>Viruses</taxon>
        <taxon>Varidnaviria</taxon>
        <taxon>Bamfordvirae</taxon>
        <taxon>Nucleocytoviricota</taxon>
        <taxon>Megaviricetes</taxon>
        <taxon>Pimascovirales</taxon>
        <taxon>Pimascovirales incertae sedis</taxon>
        <taxon>Iridoviridae</taxon>
        <taxon>Alphairidovirinae</taxon>
        <taxon>Ranavirus</taxon>
        <taxon>Ranavirus epinephelus1</taxon>
    </lineage>
</organism>
<evidence type="ECO:0000313" key="1">
    <source>
        <dbReference type="EMBL" id="AAS18032.1"/>
    </source>
</evidence>
<dbReference type="GeneID" id="3197141"/>
<dbReference type="KEGG" id="vg:3197141"/>